<dbReference type="EMBL" id="JBANBB010000001">
    <property type="protein sequence ID" value="MEK0306760.1"/>
    <property type="molecule type" value="Genomic_DNA"/>
</dbReference>
<gene>
    <name evidence="3" type="primary">sepH</name>
    <name evidence="3" type="ORF">V8P97_04695</name>
</gene>
<dbReference type="InterPro" id="IPR047682">
    <property type="entry name" value="SepH-like"/>
</dbReference>
<feature type="compositionally biased region" description="Gly residues" evidence="1">
    <location>
        <begin position="401"/>
        <end position="417"/>
    </location>
</feature>
<feature type="compositionally biased region" description="Polar residues" evidence="1">
    <location>
        <begin position="281"/>
        <end position="291"/>
    </location>
</feature>
<dbReference type="InterPro" id="IPR021421">
    <property type="entry name" value="DUF3071"/>
</dbReference>
<accession>A0ABU8ZND4</accession>
<name>A0ABU8ZND4_9BIFI</name>
<evidence type="ECO:0000259" key="2">
    <source>
        <dbReference type="Pfam" id="PF11268"/>
    </source>
</evidence>
<feature type="domain" description="DUF3071" evidence="2">
    <location>
        <begin position="10"/>
        <end position="173"/>
    </location>
</feature>
<dbReference type="Proteomes" id="UP001373159">
    <property type="component" value="Unassembled WGS sequence"/>
</dbReference>
<dbReference type="RefSeq" id="WP_340469311.1">
    <property type="nucleotide sequence ID" value="NZ_JBANBB010000001.1"/>
</dbReference>
<sequence length="438" mass="45678">MSEERIKRADFDHVSDQGDLVFVCDHRHFAVTVDDALDHAILEAKQIREEEEGTPLPHTSSALPVSSIQAAVRSGMEPSKVARQFAVNEALVRRFAAPVETEKKYAVEQFLTLPAPHGSRGRTNEEVIDSVLDEAGLAMGAVNWQATRRGYEPWRIVASIPYEGRVLTANWTWNMRDNTVTSLNNLAGALLGESGHAGPAGAGDRSRAGEAGGRPTPVTAGPVAAQEGSHPSTEGGGQTGANGSASRNGGIRQVAAPAPQADPARSKDPAGRPAREEGVQNGFTPAQSTTADAGLPAGREADGAGEAQEGRRSALTAWLYGPSPSKKADEGRPWPKGAGDGNPPSKVDADGMEPGERDVKGADRDMAGTTVLPAVRPEGNVQNGETSEGPAAPGRTSGVQEGDGTGQEGRGQDGGKPGNRKHPGRSAVPSWDEILFGD</sequence>
<keyword evidence="4" id="KW-1185">Reference proteome</keyword>
<feature type="region of interest" description="Disordered" evidence="1">
    <location>
        <begin position="196"/>
        <end position="438"/>
    </location>
</feature>
<proteinExistence type="predicted"/>
<evidence type="ECO:0000313" key="3">
    <source>
        <dbReference type="EMBL" id="MEK0306760.1"/>
    </source>
</evidence>
<evidence type="ECO:0000313" key="4">
    <source>
        <dbReference type="Proteomes" id="UP001373159"/>
    </source>
</evidence>
<comment type="caution">
    <text evidence="3">The sequence shown here is derived from an EMBL/GenBank/DDBJ whole genome shotgun (WGS) entry which is preliminary data.</text>
</comment>
<reference evidence="3 4" key="1">
    <citation type="submission" date="2024-02" db="EMBL/GenBank/DDBJ databases">
        <title>Bifidobacterium honeyensis sp. nov., isolated from the comb honey.</title>
        <authorList>
            <person name="Liu W."/>
            <person name="Li Y."/>
        </authorList>
    </citation>
    <scope>NUCLEOTIDE SEQUENCE [LARGE SCALE GENOMIC DNA]</scope>
    <source>
        <strain evidence="3 4">IMAU50988</strain>
    </source>
</reference>
<evidence type="ECO:0000256" key="1">
    <source>
        <dbReference type="SAM" id="MobiDB-lite"/>
    </source>
</evidence>
<protein>
    <submittedName>
        <fullName evidence="3">Septation protein SepH</fullName>
    </submittedName>
</protein>
<organism evidence="3 4">
    <name type="scientific">Bifidobacterium favimelis</name>
    <dbReference type="NCBI Taxonomy" id="3122979"/>
    <lineage>
        <taxon>Bacteria</taxon>
        <taxon>Bacillati</taxon>
        <taxon>Actinomycetota</taxon>
        <taxon>Actinomycetes</taxon>
        <taxon>Bifidobacteriales</taxon>
        <taxon>Bifidobacteriaceae</taxon>
        <taxon>Bifidobacterium</taxon>
    </lineage>
</organism>
<feature type="compositionally biased region" description="Basic and acidic residues" evidence="1">
    <location>
        <begin position="264"/>
        <end position="278"/>
    </location>
</feature>
<dbReference type="NCBIfam" id="NF040712">
    <property type="entry name" value="SepH"/>
    <property type="match status" value="1"/>
</dbReference>
<feature type="compositionally biased region" description="Basic and acidic residues" evidence="1">
    <location>
        <begin position="354"/>
        <end position="366"/>
    </location>
</feature>
<dbReference type="Pfam" id="PF11268">
    <property type="entry name" value="DUF3071"/>
    <property type="match status" value="1"/>
</dbReference>